<proteinExistence type="predicted"/>
<dbReference type="AlphaFoldDB" id="A0A7X0TTL0"/>
<accession>A0A7X0TTL0</accession>
<protein>
    <recommendedName>
        <fullName evidence="3">Glycosyltransferase family 2 protein</fullName>
    </recommendedName>
</protein>
<dbReference type="SUPFAM" id="SSF53448">
    <property type="entry name" value="Nucleotide-diphospho-sugar transferases"/>
    <property type="match status" value="1"/>
</dbReference>
<name>A0A7X0TTL0_9GAMM</name>
<dbReference type="RefSeq" id="WP_184423988.1">
    <property type="nucleotide sequence ID" value="NZ_AP027362.1"/>
</dbReference>
<evidence type="ECO:0008006" key="3">
    <source>
        <dbReference type="Google" id="ProtNLM"/>
    </source>
</evidence>
<evidence type="ECO:0000313" key="2">
    <source>
        <dbReference type="Proteomes" id="UP000537141"/>
    </source>
</evidence>
<gene>
    <name evidence="1" type="ORF">HNQ55_001702</name>
</gene>
<sequence>MKNIEKYLNHYAEPCIAALHSFPSDLRFTHSVVIPAYKEIDDFVEQFFTSILAKQNALMVLVINQPDSDCNQVPQKSLFDAVCSRGNIIWQEGFYSLVQVYGCNSSILILDSFTLPIPVKQGVGLARKQGVDTALALIADKIILSEWICSTDADASLPDEYFNALSTLCINTVGACYHFYHQCEHTETHQANALYERALHYYVAGLNYAGSSYNFYTIGSILAFTANAYANVRGFPKRSAGEDFYLLNKLAKLGDITYLKEHTIKLTARRSDRVPFGTGPAVNHIIELQRQQLDYCYYHPQVFVLLKEVIVSFSSLYAYRNDLNKWLDNLSIEAKEGLLALGFERFISKQNTQNNTNAASNRQFNKQLNVWFDAFITLKFIHFIRNDYWPDIPLNEAIDKAPF</sequence>
<reference evidence="1 2" key="1">
    <citation type="submission" date="2020-08" db="EMBL/GenBank/DDBJ databases">
        <title>Genomic Encyclopedia of Type Strains, Phase IV (KMG-IV): sequencing the most valuable type-strain genomes for metagenomic binning, comparative biology and taxonomic classification.</title>
        <authorList>
            <person name="Goeker M."/>
        </authorList>
    </citation>
    <scope>NUCLEOTIDE SEQUENCE [LARGE SCALE GENOMIC DNA]</scope>
    <source>
        <strain evidence="1 2">DSM 26287</strain>
    </source>
</reference>
<organism evidence="1 2">
    <name type="scientific">Thalassotalea piscium</name>
    <dbReference type="NCBI Taxonomy" id="1230533"/>
    <lineage>
        <taxon>Bacteria</taxon>
        <taxon>Pseudomonadati</taxon>
        <taxon>Pseudomonadota</taxon>
        <taxon>Gammaproteobacteria</taxon>
        <taxon>Alteromonadales</taxon>
        <taxon>Colwelliaceae</taxon>
        <taxon>Thalassotalea</taxon>
    </lineage>
</organism>
<dbReference type="InterPro" id="IPR029044">
    <property type="entry name" value="Nucleotide-diphossugar_trans"/>
</dbReference>
<dbReference type="Gene3D" id="3.90.550.10">
    <property type="entry name" value="Spore Coat Polysaccharide Biosynthesis Protein SpsA, Chain A"/>
    <property type="match status" value="1"/>
</dbReference>
<keyword evidence="2" id="KW-1185">Reference proteome</keyword>
<dbReference type="Proteomes" id="UP000537141">
    <property type="component" value="Unassembled WGS sequence"/>
</dbReference>
<evidence type="ECO:0000313" key="1">
    <source>
        <dbReference type="EMBL" id="MBB6543195.1"/>
    </source>
</evidence>
<dbReference type="EMBL" id="JACHHU010000011">
    <property type="protein sequence ID" value="MBB6543195.1"/>
    <property type="molecule type" value="Genomic_DNA"/>
</dbReference>
<comment type="caution">
    <text evidence="1">The sequence shown here is derived from an EMBL/GenBank/DDBJ whole genome shotgun (WGS) entry which is preliminary data.</text>
</comment>